<dbReference type="Proteomes" id="UP001230951">
    <property type="component" value="Unassembled WGS sequence"/>
</dbReference>
<dbReference type="SUPFAM" id="SSF53182">
    <property type="entry name" value="Pyrrolidone carboxyl peptidase (pyroglutamate aminopeptidase)"/>
    <property type="match status" value="1"/>
</dbReference>
<evidence type="ECO:0000256" key="4">
    <source>
        <dbReference type="ARBA" id="ARBA00006641"/>
    </source>
</evidence>
<comment type="catalytic activity">
    <reaction evidence="1 9">
        <text>Release of an N-terminal pyroglutamyl group from a polypeptide, the second amino acid generally not being Pro.</text>
        <dbReference type="EC" id="3.4.19.3"/>
    </reaction>
</comment>
<sequence length="215" mass="22745">MILLTGFEPFGGDSSNPSWAAVLEAQEILRSEGHDVEALELPCVFGESAAVLREAVERLRPELVICVGLAGGRDRLSLERVAINCDDARIPDNAGNRPIDEPVIPEGPAAYFSTLPVKSALRALQIAGIRAEVSQTAGTYVCNHVFYALMHELAGAVPPRARGGFIHVPYDEALLPQGSATPGMATRDMGRGIAVVVRAALETPVDTKLSAGAVH</sequence>
<feature type="active site" evidence="10">
    <location>
        <position position="142"/>
    </location>
</feature>
<dbReference type="EMBL" id="JAUSTF010000003">
    <property type="protein sequence ID" value="MDQ0180686.1"/>
    <property type="molecule type" value="Genomic_DNA"/>
</dbReference>
<dbReference type="NCBIfam" id="TIGR00504">
    <property type="entry name" value="pyro_pdase"/>
    <property type="match status" value="1"/>
</dbReference>
<evidence type="ECO:0000256" key="7">
    <source>
        <dbReference type="ARBA" id="ARBA00022801"/>
    </source>
</evidence>
<dbReference type="EC" id="3.4.19.3" evidence="9"/>
<dbReference type="InterPro" id="IPR000816">
    <property type="entry name" value="Peptidase_C15"/>
</dbReference>
<dbReference type="Pfam" id="PF01470">
    <property type="entry name" value="Peptidase_C15"/>
    <property type="match status" value="1"/>
</dbReference>
<dbReference type="AlphaFoldDB" id="A0AAW8DL86"/>
<evidence type="ECO:0000313" key="14">
    <source>
        <dbReference type="Proteomes" id="UP001242995"/>
    </source>
</evidence>
<organism evidence="11 14">
    <name type="scientific">Arthrobacter bambusae</name>
    <dbReference type="NCBI Taxonomy" id="1338426"/>
    <lineage>
        <taxon>Bacteria</taxon>
        <taxon>Bacillati</taxon>
        <taxon>Actinomycetota</taxon>
        <taxon>Actinomycetes</taxon>
        <taxon>Micrococcales</taxon>
        <taxon>Micrococcaceae</taxon>
        <taxon>Arthrobacter</taxon>
    </lineage>
</organism>
<keyword evidence="13" id="KW-1185">Reference proteome</keyword>
<reference evidence="11 13" key="1">
    <citation type="submission" date="2023-07" db="EMBL/GenBank/DDBJ databases">
        <title>Sorghum-associated microbial communities from plants grown in Nebraska, USA.</title>
        <authorList>
            <person name="Schachtman D."/>
        </authorList>
    </citation>
    <scope>NUCLEOTIDE SEQUENCE</scope>
    <source>
        <strain evidence="11">DS1006</strain>
        <strain evidence="12 13">DS1016</strain>
    </source>
</reference>
<comment type="function">
    <text evidence="2">Removes 5-oxoproline from various penultimate amino acid residues except L-proline.</text>
</comment>
<dbReference type="PIRSF" id="PIRSF015592">
    <property type="entry name" value="Prld-crbxl_pptds"/>
    <property type="match status" value="1"/>
</dbReference>
<evidence type="ECO:0000256" key="2">
    <source>
        <dbReference type="ARBA" id="ARBA00002280"/>
    </source>
</evidence>
<dbReference type="PROSITE" id="PS01333">
    <property type="entry name" value="PYRASE_GLU"/>
    <property type="match status" value="1"/>
</dbReference>
<evidence type="ECO:0000256" key="6">
    <source>
        <dbReference type="ARBA" id="ARBA00022670"/>
    </source>
</evidence>
<evidence type="ECO:0000313" key="11">
    <source>
        <dbReference type="EMBL" id="MDP9906449.1"/>
    </source>
</evidence>
<dbReference type="FunFam" id="3.40.630.20:FF:000001">
    <property type="entry name" value="Pyrrolidone-carboxylate peptidase"/>
    <property type="match status" value="1"/>
</dbReference>
<dbReference type="GO" id="GO:0016920">
    <property type="term" value="F:pyroglutamyl-peptidase activity"/>
    <property type="evidence" value="ECO:0007669"/>
    <property type="project" value="UniProtKB-EC"/>
</dbReference>
<dbReference type="EMBL" id="JAUSRG010000011">
    <property type="protein sequence ID" value="MDP9906449.1"/>
    <property type="molecule type" value="Genomic_DNA"/>
</dbReference>
<feature type="active site" evidence="9">
    <location>
        <position position="79"/>
    </location>
</feature>
<name>A0AAW8DL86_9MICC</name>
<dbReference type="InterPro" id="IPR036440">
    <property type="entry name" value="Peptidase_C15-like_sf"/>
</dbReference>
<comment type="caution">
    <text evidence="11">The sequence shown here is derived from an EMBL/GenBank/DDBJ whole genome shotgun (WGS) entry which is preliminary data.</text>
</comment>
<evidence type="ECO:0000313" key="13">
    <source>
        <dbReference type="Proteomes" id="UP001230951"/>
    </source>
</evidence>
<dbReference type="Proteomes" id="UP001242995">
    <property type="component" value="Unassembled WGS sequence"/>
</dbReference>
<dbReference type="NCBIfam" id="NF009676">
    <property type="entry name" value="PRK13197.1"/>
    <property type="match status" value="1"/>
</dbReference>
<protein>
    <recommendedName>
        <fullName evidence="9">Pyroglutamyl-peptidase I</fullName>
        <ecNumber evidence="9">3.4.19.3</ecNumber>
    </recommendedName>
</protein>
<comment type="similarity">
    <text evidence="4">Belongs to the peptidase C15 family.</text>
</comment>
<proteinExistence type="inferred from homology"/>
<keyword evidence="5" id="KW-0963">Cytoplasm</keyword>
<dbReference type="Gene3D" id="3.40.630.20">
    <property type="entry name" value="Peptidase C15, pyroglutamyl peptidase I-like"/>
    <property type="match status" value="1"/>
</dbReference>
<dbReference type="PANTHER" id="PTHR23402">
    <property type="entry name" value="PROTEASE FAMILY C15 PYROGLUTAMYL-PEPTIDASE I-RELATED"/>
    <property type="match status" value="1"/>
</dbReference>
<keyword evidence="6" id="KW-0645">Protease</keyword>
<evidence type="ECO:0000256" key="9">
    <source>
        <dbReference type="PROSITE-ProRule" id="PRU10076"/>
    </source>
</evidence>
<dbReference type="GO" id="GO:0006508">
    <property type="term" value="P:proteolysis"/>
    <property type="evidence" value="ECO:0007669"/>
    <property type="project" value="UniProtKB-KW"/>
</dbReference>
<evidence type="ECO:0000313" key="12">
    <source>
        <dbReference type="EMBL" id="MDQ0180686.1"/>
    </source>
</evidence>
<evidence type="ECO:0000256" key="5">
    <source>
        <dbReference type="ARBA" id="ARBA00022490"/>
    </source>
</evidence>
<keyword evidence="8" id="KW-0788">Thiol protease</keyword>
<evidence type="ECO:0000256" key="3">
    <source>
        <dbReference type="ARBA" id="ARBA00004496"/>
    </source>
</evidence>
<dbReference type="PRINTS" id="PR00706">
    <property type="entry name" value="PYROGLUPTASE"/>
</dbReference>
<evidence type="ECO:0000256" key="8">
    <source>
        <dbReference type="ARBA" id="ARBA00022807"/>
    </source>
</evidence>
<comment type="subcellular location">
    <subcellularLocation>
        <location evidence="3">Cytoplasm</location>
    </subcellularLocation>
</comment>
<evidence type="ECO:0000256" key="1">
    <source>
        <dbReference type="ARBA" id="ARBA00001770"/>
    </source>
</evidence>
<dbReference type="InterPro" id="IPR033694">
    <property type="entry name" value="PGPEP1_Cys_AS"/>
</dbReference>
<dbReference type="InterPro" id="IPR033693">
    <property type="entry name" value="PGPEP1_Glu_AS"/>
</dbReference>
<dbReference type="CDD" id="cd00501">
    <property type="entry name" value="Peptidase_C15"/>
    <property type="match status" value="1"/>
</dbReference>
<accession>A0AAW8DL86</accession>
<dbReference type="PROSITE" id="PS01334">
    <property type="entry name" value="PYRASE_CYS"/>
    <property type="match status" value="1"/>
</dbReference>
<dbReference type="RefSeq" id="WP_306962884.1">
    <property type="nucleotide sequence ID" value="NZ_JAUSRG010000011.1"/>
</dbReference>
<gene>
    <name evidence="11" type="ORF">J2S90_003433</name>
    <name evidence="12" type="ORF">J2S93_002108</name>
</gene>
<dbReference type="InterPro" id="IPR029762">
    <property type="entry name" value="PGP-I_bact-type"/>
</dbReference>
<evidence type="ECO:0000256" key="10">
    <source>
        <dbReference type="PROSITE-ProRule" id="PRU10077"/>
    </source>
</evidence>
<keyword evidence="7 11" id="KW-0378">Hydrolase</keyword>
<dbReference type="PANTHER" id="PTHR23402:SF1">
    <property type="entry name" value="PYROGLUTAMYL-PEPTIDASE I"/>
    <property type="match status" value="1"/>
</dbReference>
<dbReference type="GO" id="GO:0005829">
    <property type="term" value="C:cytosol"/>
    <property type="evidence" value="ECO:0007669"/>
    <property type="project" value="InterPro"/>
</dbReference>
<dbReference type="InterPro" id="IPR016125">
    <property type="entry name" value="Peptidase_C15-like"/>
</dbReference>